<dbReference type="Pfam" id="PF13744">
    <property type="entry name" value="HTH_37"/>
    <property type="match status" value="1"/>
</dbReference>
<dbReference type="InterPro" id="IPR039554">
    <property type="entry name" value="HigA2-like_HTH"/>
</dbReference>
<reference evidence="2" key="1">
    <citation type="submission" date="2020-05" db="EMBL/GenBank/DDBJ databases">
        <authorList>
            <person name="Chiriac C."/>
            <person name="Salcher M."/>
            <person name="Ghai R."/>
            <person name="Kavagutti S V."/>
        </authorList>
    </citation>
    <scope>NUCLEOTIDE SEQUENCE</scope>
</reference>
<accession>A0A6J6DYU5</accession>
<dbReference type="PROSITE" id="PS50943">
    <property type="entry name" value="HTH_CROC1"/>
    <property type="match status" value="1"/>
</dbReference>
<proteinExistence type="predicted"/>
<evidence type="ECO:0000313" key="2">
    <source>
        <dbReference type="EMBL" id="CAB4569227.1"/>
    </source>
</evidence>
<feature type="domain" description="HTH cro/C1-type" evidence="1">
    <location>
        <begin position="43"/>
        <end position="95"/>
    </location>
</feature>
<dbReference type="EMBL" id="CAEZTI010000164">
    <property type="protein sequence ID" value="CAB4569227.1"/>
    <property type="molecule type" value="Genomic_DNA"/>
</dbReference>
<sequence length="125" mass="14342">MIRTNRNALDNPAIDAMYEHPDYEQISAETAEEVMQQGLVYWLSDLRRRRKFTQKKIAEELHISQPAVCQMLKKPTSVGTLWRLATAMGGSLDITITVDGETRSLLFGYSTVNLHEKRMQELSQE</sequence>
<dbReference type="SUPFAM" id="SSF47413">
    <property type="entry name" value="lambda repressor-like DNA-binding domains"/>
    <property type="match status" value="1"/>
</dbReference>
<dbReference type="CDD" id="cd00093">
    <property type="entry name" value="HTH_XRE"/>
    <property type="match status" value="1"/>
</dbReference>
<dbReference type="InterPro" id="IPR001387">
    <property type="entry name" value="Cro/C1-type_HTH"/>
</dbReference>
<dbReference type="AlphaFoldDB" id="A0A6J6DYU5"/>
<name>A0A6J6DYU5_9ZZZZ</name>
<dbReference type="InterPro" id="IPR010982">
    <property type="entry name" value="Lambda_DNA-bd_dom_sf"/>
</dbReference>
<gene>
    <name evidence="2" type="ORF">UFOPK1619_00827</name>
</gene>
<dbReference type="Gene3D" id="1.10.260.40">
    <property type="entry name" value="lambda repressor-like DNA-binding domains"/>
    <property type="match status" value="1"/>
</dbReference>
<organism evidence="2">
    <name type="scientific">freshwater metagenome</name>
    <dbReference type="NCBI Taxonomy" id="449393"/>
    <lineage>
        <taxon>unclassified sequences</taxon>
        <taxon>metagenomes</taxon>
        <taxon>ecological metagenomes</taxon>
    </lineage>
</organism>
<evidence type="ECO:0000259" key="1">
    <source>
        <dbReference type="PROSITE" id="PS50943"/>
    </source>
</evidence>
<dbReference type="GO" id="GO:0003677">
    <property type="term" value="F:DNA binding"/>
    <property type="evidence" value="ECO:0007669"/>
    <property type="project" value="InterPro"/>
</dbReference>
<protein>
    <submittedName>
        <fullName evidence="2">Unannotated protein</fullName>
    </submittedName>
</protein>